<evidence type="ECO:0000256" key="1">
    <source>
        <dbReference type="ARBA" id="ARBA00001936"/>
    </source>
</evidence>
<dbReference type="InterPro" id="IPR000644">
    <property type="entry name" value="CBS_dom"/>
</dbReference>
<comment type="cofactor">
    <cofactor evidence="1">
        <name>Mn(2+)</name>
        <dbReference type="ChEBI" id="CHEBI:29035"/>
    </cofactor>
</comment>
<evidence type="ECO:0000256" key="6">
    <source>
        <dbReference type="ARBA" id="ARBA00032535"/>
    </source>
</evidence>
<evidence type="ECO:0000256" key="2">
    <source>
        <dbReference type="ARBA" id="ARBA00012146"/>
    </source>
</evidence>
<dbReference type="GO" id="GO:0004427">
    <property type="term" value="F:inorganic diphosphate phosphatase activity"/>
    <property type="evidence" value="ECO:0007669"/>
    <property type="project" value="UniProtKB-EC"/>
</dbReference>
<evidence type="ECO:0000313" key="10">
    <source>
        <dbReference type="EMBL" id="WGS64848.1"/>
    </source>
</evidence>
<proteinExistence type="predicted"/>
<keyword evidence="5" id="KW-0464">Manganese</keyword>
<dbReference type="InterPro" id="IPR046342">
    <property type="entry name" value="CBS_dom_sf"/>
</dbReference>
<evidence type="ECO:0000256" key="8">
    <source>
        <dbReference type="PROSITE-ProRule" id="PRU00703"/>
    </source>
</evidence>
<dbReference type="Gene3D" id="3.90.1640.10">
    <property type="entry name" value="inorganic pyrophosphatase (n-terminal core)"/>
    <property type="match status" value="2"/>
</dbReference>
<dbReference type="Pfam" id="PF02833">
    <property type="entry name" value="DHHA2"/>
    <property type="match status" value="1"/>
</dbReference>
<dbReference type="SMART" id="SM01131">
    <property type="entry name" value="DHHA2"/>
    <property type="match status" value="1"/>
</dbReference>
<keyword evidence="11" id="KW-1185">Reference proteome</keyword>
<evidence type="ECO:0000313" key="11">
    <source>
        <dbReference type="Proteomes" id="UP001232493"/>
    </source>
</evidence>
<gene>
    <name evidence="10" type="ORF">JRV97_10905</name>
</gene>
<evidence type="ECO:0000259" key="9">
    <source>
        <dbReference type="PROSITE" id="PS51371"/>
    </source>
</evidence>
<sequence length="541" mass="61613">MKGKVYVIGHKRPDTDSIASAISYAYLKNQLDNENHYVPYRLGEINPESSFVLKRFNIPQPEFLDHVYIQVKDVMVEEVIVADKESTIYEIGNTMLEKHVKSIPIVDKNKKLIGLLTERELARNFLQEIQNFTLEENPPKVKDIIKTMNGKLIVGDENKNLKGCPIIGAMTSNEVKRYVKKDDVLITGNRKDVQKIAIEKEVSCLIITGGFIPDEEIVQLAENKKIPIVISPHPTYVTGRLLRLSTHVERIMERNPLTIHPDEILKDFEEDLMQDKKGIAIVIDGDGIVKGILTRHDLIRPKPKKVILVDHSEKSQTVNGIEEAEILEIVDHHRLGGLETGLPITAHIRPVGSTNTIIWDLYKKNNIKPPKEIAGLMLSAILSDTMILKSPTTTLEDEKVVNEIAKYLEIDPIEYGIEMYRAKTNLEGFSEKEILTLDLKESRVSRGRIAVSQIEVIASEELLTKKDEILKSMKKMAKERNYILFLFLLTDVLKEGSYIFVAGQHKLAEKIFKCKFERNIPFLKGVVSRKKQVMPLIFRNI</sequence>
<dbReference type="InterPro" id="IPR038222">
    <property type="entry name" value="DHHA2_dom_sf"/>
</dbReference>
<evidence type="ECO:0000256" key="7">
    <source>
        <dbReference type="ARBA" id="ARBA00047820"/>
    </source>
</evidence>
<dbReference type="Pfam" id="PF07085">
    <property type="entry name" value="DRTGG"/>
    <property type="match status" value="1"/>
</dbReference>
<dbReference type="SUPFAM" id="SSF64182">
    <property type="entry name" value="DHH phosphoesterases"/>
    <property type="match status" value="1"/>
</dbReference>
<dbReference type="InterPro" id="IPR010766">
    <property type="entry name" value="DRTGG"/>
</dbReference>
<feature type="domain" description="CBS" evidence="9">
    <location>
        <begin position="252"/>
        <end position="309"/>
    </location>
</feature>
<dbReference type="PANTHER" id="PTHR12112">
    <property type="entry name" value="BNIP - RELATED"/>
    <property type="match status" value="1"/>
</dbReference>
<dbReference type="CDD" id="cd02205">
    <property type="entry name" value="CBS_pair_SF"/>
    <property type="match status" value="1"/>
</dbReference>
<feature type="domain" description="CBS" evidence="9">
    <location>
        <begin position="75"/>
        <end position="131"/>
    </location>
</feature>
<comment type="catalytic activity">
    <reaction evidence="7">
        <text>diphosphate + H2O = 2 phosphate + H(+)</text>
        <dbReference type="Rhea" id="RHEA:24576"/>
        <dbReference type="ChEBI" id="CHEBI:15377"/>
        <dbReference type="ChEBI" id="CHEBI:15378"/>
        <dbReference type="ChEBI" id="CHEBI:33019"/>
        <dbReference type="ChEBI" id="CHEBI:43474"/>
        <dbReference type="EC" id="3.6.1.1"/>
    </reaction>
</comment>
<dbReference type="RefSeq" id="WP_280998811.1">
    <property type="nucleotide sequence ID" value="NZ_CP069362.1"/>
</dbReference>
<dbReference type="InterPro" id="IPR001667">
    <property type="entry name" value="DDH_dom"/>
</dbReference>
<keyword evidence="4 10" id="KW-0378">Hydrolase</keyword>
<dbReference type="NCBIfam" id="NF011442">
    <property type="entry name" value="PRK14869.1-4"/>
    <property type="match status" value="1"/>
</dbReference>
<evidence type="ECO:0000256" key="5">
    <source>
        <dbReference type="ARBA" id="ARBA00023211"/>
    </source>
</evidence>
<organism evidence="10 11">
    <name type="scientific">Marinitoga aeolica</name>
    <dbReference type="NCBI Taxonomy" id="2809031"/>
    <lineage>
        <taxon>Bacteria</taxon>
        <taxon>Thermotogati</taxon>
        <taxon>Thermotogota</taxon>
        <taxon>Thermotogae</taxon>
        <taxon>Petrotogales</taxon>
        <taxon>Petrotogaceae</taxon>
        <taxon>Marinitoga</taxon>
    </lineage>
</organism>
<keyword evidence="8" id="KW-0129">CBS domain</keyword>
<dbReference type="Gene3D" id="3.40.1390.20">
    <property type="entry name" value="HprK N-terminal domain-like"/>
    <property type="match status" value="1"/>
</dbReference>
<dbReference type="Proteomes" id="UP001232493">
    <property type="component" value="Chromosome"/>
</dbReference>
<dbReference type="PANTHER" id="PTHR12112:SF22">
    <property type="entry name" value="MANGANESE-DEPENDENT INORGANIC PYROPHOSPHATASE-RELATED"/>
    <property type="match status" value="1"/>
</dbReference>
<dbReference type="InterPro" id="IPR028979">
    <property type="entry name" value="Ser_kin/Pase_Hpr-like_N_sf"/>
</dbReference>
<dbReference type="Gene3D" id="3.10.310.20">
    <property type="entry name" value="DHHA2 domain"/>
    <property type="match status" value="1"/>
</dbReference>
<dbReference type="SUPFAM" id="SSF54631">
    <property type="entry name" value="CBS-domain pair"/>
    <property type="match status" value="1"/>
</dbReference>
<protein>
    <recommendedName>
        <fullName evidence="2">inorganic diphosphatase</fullName>
        <ecNumber evidence="2">3.6.1.1</ecNumber>
    </recommendedName>
    <alternativeName>
        <fullName evidence="6">Pyrophosphate phospho-hydrolase</fullName>
    </alternativeName>
</protein>
<name>A0ABY8PQE7_9BACT</name>
<dbReference type="EMBL" id="CP069362">
    <property type="protein sequence ID" value="WGS64848.1"/>
    <property type="molecule type" value="Genomic_DNA"/>
</dbReference>
<reference evidence="10 11" key="1">
    <citation type="submission" date="2021-02" db="EMBL/GenBank/DDBJ databases">
        <title>Characterization of Marinitoga sp. nov. str. BP5-C20A.</title>
        <authorList>
            <person name="Erauso G."/>
            <person name="Postec A."/>
        </authorList>
    </citation>
    <scope>NUCLEOTIDE SEQUENCE [LARGE SCALE GENOMIC DNA]</scope>
    <source>
        <strain evidence="10 11">BP5-C20A</strain>
    </source>
</reference>
<dbReference type="SUPFAM" id="SSF75138">
    <property type="entry name" value="HprK N-terminal domain-like"/>
    <property type="match status" value="1"/>
</dbReference>
<dbReference type="NCBIfam" id="NF011443">
    <property type="entry name" value="PRK14869.1-5"/>
    <property type="match status" value="1"/>
</dbReference>
<dbReference type="Pfam" id="PF01368">
    <property type="entry name" value="DHH"/>
    <property type="match status" value="1"/>
</dbReference>
<keyword evidence="3" id="KW-0479">Metal-binding</keyword>
<accession>A0ABY8PQE7</accession>
<dbReference type="EC" id="3.6.1.1" evidence="2"/>
<dbReference type="PROSITE" id="PS51371">
    <property type="entry name" value="CBS"/>
    <property type="match status" value="2"/>
</dbReference>
<dbReference type="SMART" id="SM00116">
    <property type="entry name" value="CBS"/>
    <property type="match status" value="2"/>
</dbReference>
<dbReference type="Pfam" id="PF00571">
    <property type="entry name" value="CBS"/>
    <property type="match status" value="2"/>
</dbReference>
<evidence type="ECO:0000256" key="3">
    <source>
        <dbReference type="ARBA" id="ARBA00022723"/>
    </source>
</evidence>
<evidence type="ECO:0000256" key="4">
    <source>
        <dbReference type="ARBA" id="ARBA00022801"/>
    </source>
</evidence>
<dbReference type="InterPro" id="IPR038763">
    <property type="entry name" value="DHH_sf"/>
</dbReference>
<dbReference type="InterPro" id="IPR004097">
    <property type="entry name" value="DHHA2"/>
</dbReference>